<dbReference type="Gene3D" id="3.40.190.10">
    <property type="entry name" value="Periplasmic binding protein-like II"/>
    <property type="match status" value="1"/>
</dbReference>
<dbReference type="AlphaFoldDB" id="A0A212TAV1"/>
<dbReference type="InterPro" id="IPR039424">
    <property type="entry name" value="SBP_5"/>
</dbReference>
<proteinExistence type="inferred from homology"/>
<evidence type="ECO:0000313" key="5">
    <source>
        <dbReference type="EMBL" id="SNC63142.1"/>
    </source>
</evidence>
<dbReference type="GO" id="GO:0042597">
    <property type="term" value="C:periplasmic space"/>
    <property type="evidence" value="ECO:0007669"/>
    <property type="project" value="UniProtKB-ARBA"/>
</dbReference>
<dbReference type="InterPro" id="IPR030678">
    <property type="entry name" value="Peptide/Ni-bd"/>
</dbReference>
<dbReference type="PANTHER" id="PTHR30290">
    <property type="entry name" value="PERIPLASMIC BINDING COMPONENT OF ABC TRANSPORTER"/>
    <property type="match status" value="1"/>
</dbReference>
<evidence type="ECO:0000256" key="3">
    <source>
        <dbReference type="ARBA" id="ARBA00022729"/>
    </source>
</evidence>
<comment type="similarity">
    <text evidence="1">Belongs to the bacterial solute-binding protein 5 family.</text>
</comment>
<dbReference type="PANTHER" id="PTHR30290:SF9">
    <property type="entry name" value="OLIGOPEPTIDE-BINDING PROTEIN APPA"/>
    <property type="match status" value="1"/>
</dbReference>
<accession>A0A212TAV1</accession>
<sequence>MLHLALPHDPENWDPHQPPFTVSRAVARQIAETLVDQDPRTGEIRPWLATEWEADADSRNFTFRLRDGVTFSDGQPLTARSVRANFDRIVELGPMAYVGANLLAGYEGTTVLDERTVRVSFSESNAQFLQGATTQTLSLLADATLQRTPDEVARGEVIGSGVYLLEDYRPGEKLVLRRRPDHPWGSGAVDHRGPAAFERVDLSFIPDPTTLVGALVSGQVDAAYPLDVATLGAIPEDRITLDSRTGSGISVPLVPLLHRTLMKEAAVRRALNHATDRQAIADRIFQGRVRPATSVLTRATPGWVDMTEYLRHDPARARQILEEAGWQEGPDGIRRRDGERLQIEIRYSGSGSTYEQMYQLLQHQWRQVGIDFRLAPTTPAQMSEYSIYDAPYDLSSWSQGRNDPDVLRVVYSSFYENQSFFFGRPVREIDDALLAMQRTVHTGKRAEAAARAQRLILRDGYSIPLFDSVGTIGWGREVATIPFDAELKPSFAGARPAGQEKP</sequence>
<dbReference type="GO" id="GO:0043190">
    <property type="term" value="C:ATP-binding cassette (ABC) transporter complex"/>
    <property type="evidence" value="ECO:0007669"/>
    <property type="project" value="InterPro"/>
</dbReference>
<protein>
    <submittedName>
        <fullName evidence="5">Peptide/nickel transport system substrate-binding protein</fullName>
    </submittedName>
</protein>
<feature type="domain" description="Solute-binding protein family 5" evidence="4">
    <location>
        <begin position="43"/>
        <end position="418"/>
    </location>
</feature>
<dbReference type="Proteomes" id="UP000198122">
    <property type="component" value="Unassembled WGS sequence"/>
</dbReference>
<keyword evidence="3" id="KW-0732">Signal</keyword>
<dbReference type="Pfam" id="PF00496">
    <property type="entry name" value="SBP_bac_5"/>
    <property type="match status" value="1"/>
</dbReference>
<dbReference type="EMBL" id="FYEZ01000001">
    <property type="protein sequence ID" value="SNC63142.1"/>
    <property type="molecule type" value="Genomic_DNA"/>
</dbReference>
<name>A0A212TAV1_9MICO</name>
<dbReference type="InterPro" id="IPR000914">
    <property type="entry name" value="SBP_5_dom"/>
</dbReference>
<dbReference type="PIRSF" id="PIRSF002741">
    <property type="entry name" value="MppA"/>
    <property type="match status" value="1"/>
</dbReference>
<gene>
    <name evidence="5" type="ORF">SAMN05445756_0843</name>
</gene>
<dbReference type="GO" id="GO:1904680">
    <property type="term" value="F:peptide transmembrane transporter activity"/>
    <property type="evidence" value="ECO:0007669"/>
    <property type="project" value="TreeGrafter"/>
</dbReference>
<evidence type="ECO:0000256" key="1">
    <source>
        <dbReference type="ARBA" id="ARBA00005695"/>
    </source>
</evidence>
<organism evidence="5 6">
    <name type="scientific">Kytococcus aerolatus</name>
    <dbReference type="NCBI Taxonomy" id="592308"/>
    <lineage>
        <taxon>Bacteria</taxon>
        <taxon>Bacillati</taxon>
        <taxon>Actinomycetota</taxon>
        <taxon>Actinomycetes</taxon>
        <taxon>Micrococcales</taxon>
        <taxon>Kytococcaceae</taxon>
        <taxon>Kytococcus</taxon>
    </lineage>
</organism>
<evidence type="ECO:0000313" key="6">
    <source>
        <dbReference type="Proteomes" id="UP000198122"/>
    </source>
</evidence>
<keyword evidence="2" id="KW-0813">Transport</keyword>
<dbReference type="Gene3D" id="3.10.105.10">
    <property type="entry name" value="Dipeptide-binding Protein, Domain 3"/>
    <property type="match status" value="1"/>
</dbReference>
<dbReference type="SUPFAM" id="SSF53850">
    <property type="entry name" value="Periplasmic binding protein-like II"/>
    <property type="match status" value="1"/>
</dbReference>
<keyword evidence="6" id="KW-1185">Reference proteome</keyword>
<dbReference type="GO" id="GO:0015833">
    <property type="term" value="P:peptide transport"/>
    <property type="evidence" value="ECO:0007669"/>
    <property type="project" value="TreeGrafter"/>
</dbReference>
<evidence type="ECO:0000259" key="4">
    <source>
        <dbReference type="Pfam" id="PF00496"/>
    </source>
</evidence>
<evidence type="ECO:0000256" key="2">
    <source>
        <dbReference type="ARBA" id="ARBA00022448"/>
    </source>
</evidence>
<reference evidence="5 6" key="1">
    <citation type="submission" date="2017-06" db="EMBL/GenBank/DDBJ databases">
        <authorList>
            <person name="Kim H.J."/>
            <person name="Triplett B.A."/>
        </authorList>
    </citation>
    <scope>NUCLEOTIDE SEQUENCE [LARGE SCALE GENOMIC DNA]</scope>
    <source>
        <strain evidence="5 6">DSM 22179</strain>
    </source>
</reference>